<gene>
    <name evidence="2" type="ORF">BA890_07615</name>
</gene>
<evidence type="ECO:0000313" key="2">
    <source>
        <dbReference type="EMBL" id="ANQ12635.1"/>
    </source>
</evidence>
<sequence length="57" mass="6627">MDFGTIHSVYTVVLFASFIGIVWWAFSKKRKSRFEEDAYLVFADEEQATPHNQGVKK</sequence>
<dbReference type="KEGG" id="vna:PN96_05730"/>
<evidence type="ECO:0000256" key="1">
    <source>
        <dbReference type="SAM" id="Phobius"/>
    </source>
</evidence>
<dbReference type="AlphaFoldDB" id="A0AAN1CWH4"/>
<accession>A0AAN1CWH4</accession>
<keyword evidence="3" id="KW-1185">Reference proteome</keyword>
<organism evidence="2 3">
    <name type="scientific">Vibrio natriegens NBRC 15636 = ATCC 14048 = DSM 759</name>
    <dbReference type="NCBI Taxonomy" id="1219067"/>
    <lineage>
        <taxon>Bacteria</taxon>
        <taxon>Pseudomonadati</taxon>
        <taxon>Pseudomonadota</taxon>
        <taxon>Gammaproteobacteria</taxon>
        <taxon>Vibrionales</taxon>
        <taxon>Vibrionaceae</taxon>
        <taxon>Vibrio</taxon>
    </lineage>
</organism>
<dbReference type="Proteomes" id="UP000092741">
    <property type="component" value="Chromosome 1"/>
</dbReference>
<dbReference type="RefSeq" id="WP_014231840.1">
    <property type="nucleotide sequence ID" value="NZ_ATFJ01000004.1"/>
</dbReference>
<protein>
    <submittedName>
        <fullName evidence="2">Cytochrome-c oxidase</fullName>
    </submittedName>
</protein>
<proteinExistence type="predicted"/>
<dbReference type="CDD" id="cd01324">
    <property type="entry name" value="cbb3_Oxidase_CcoQ"/>
    <property type="match status" value="1"/>
</dbReference>
<reference evidence="2 3" key="1">
    <citation type="submission" date="2016-07" db="EMBL/GenBank/DDBJ databases">
        <title>Developing Vibrio natriegens as a novel, fast-growing host for biotechnology.</title>
        <authorList>
            <person name="Weinstock M.T."/>
            <person name="Hesek E.D."/>
            <person name="Wilson C.M."/>
            <person name="Gibson D.G."/>
        </authorList>
    </citation>
    <scope>NUCLEOTIDE SEQUENCE [LARGE SCALE GENOMIC DNA]</scope>
    <source>
        <strain evidence="2 3">ATCC 14048</strain>
    </source>
</reference>
<dbReference type="InterPro" id="IPR008621">
    <property type="entry name" value="Cbb3-typ_cyt_oxidase_comp"/>
</dbReference>
<dbReference type="EMBL" id="CP016345">
    <property type="protein sequence ID" value="ANQ12635.1"/>
    <property type="molecule type" value="Genomic_DNA"/>
</dbReference>
<evidence type="ECO:0000313" key="3">
    <source>
        <dbReference type="Proteomes" id="UP000092741"/>
    </source>
</evidence>
<name>A0AAN1CWH4_VIBNA</name>
<dbReference type="GeneID" id="70912283"/>
<feature type="transmembrane region" description="Helical" evidence="1">
    <location>
        <begin position="6"/>
        <end position="26"/>
    </location>
</feature>
<keyword evidence="1" id="KW-0812">Transmembrane</keyword>
<dbReference type="Pfam" id="PF05545">
    <property type="entry name" value="FixQ"/>
    <property type="match status" value="1"/>
</dbReference>
<keyword evidence="1" id="KW-1133">Transmembrane helix</keyword>
<keyword evidence="1" id="KW-0472">Membrane</keyword>